<feature type="compositionally biased region" description="Low complexity" evidence="1">
    <location>
        <begin position="73"/>
        <end position="85"/>
    </location>
</feature>
<proteinExistence type="predicted"/>
<evidence type="ECO:0000313" key="2">
    <source>
        <dbReference type="EMBL" id="KAK8081396.1"/>
    </source>
</evidence>
<gene>
    <name evidence="2" type="ORF">PG996_000177</name>
</gene>
<reference evidence="2 3" key="1">
    <citation type="submission" date="2023-01" db="EMBL/GenBank/DDBJ databases">
        <title>Analysis of 21 Apiospora genomes using comparative genomics revels a genus with tremendous synthesis potential of carbohydrate active enzymes and secondary metabolites.</title>
        <authorList>
            <person name="Sorensen T."/>
        </authorList>
    </citation>
    <scope>NUCLEOTIDE SEQUENCE [LARGE SCALE GENOMIC DNA]</scope>
    <source>
        <strain evidence="2 3">CBS 83171</strain>
    </source>
</reference>
<protein>
    <submittedName>
        <fullName evidence="2">Uncharacterized protein</fullName>
    </submittedName>
</protein>
<feature type="compositionally biased region" description="Pro residues" evidence="1">
    <location>
        <begin position="58"/>
        <end position="72"/>
    </location>
</feature>
<keyword evidence="3" id="KW-1185">Reference proteome</keyword>
<dbReference type="Proteomes" id="UP001446871">
    <property type="component" value="Unassembled WGS sequence"/>
</dbReference>
<feature type="region of interest" description="Disordered" evidence="1">
    <location>
        <begin position="44"/>
        <end position="120"/>
    </location>
</feature>
<evidence type="ECO:0000313" key="3">
    <source>
        <dbReference type="Proteomes" id="UP001446871"/>
    </source>
</evidence>
<accession>A0ABR1WFU6</accession>
<feature type="compositionally biased region" description="Low complexity" evidence="1">
    <location>
        <begin position="92"/>
        <end position="110"/>
    </location>
</feature>
<feature type="compositionally biased region" description="Low complexity" evidence="1">
    <location>
        <begin position="47"/>
        <end position="57"/>
    </location>
</feature>
<name>A0ABR1WFU6_9PEZI</name>
<feature type="compositionally biased region" description="Basic and acidic residues" evidence="1">
    <location>
        <begin position="178"/>
        <end position="194"/>
    </location>
</feature>
<feature type="compositionally biased region" description="Basic and acidic residues" evidence="1">
    <location>
        <begin position="151"/>
        <end position="160"/>
    </location>
</feature>
<comment type="caution">
    <text evidence="2">The sequence shown here is derived from an EMBL/GenBank/DDBJ whole genome shotgun (WGS) entry which is preliminary data.</text>
</comment>
<evidence type="ECO:0000256" key="1">
    <source>
        <dbReference type="SAM" id="MobiDB-lite"/>
    </source>
</evidence>
<feature type="region of interest" description="Disordered" evidence="1">
    <location>
        <begin position="141"/>
        <end position="217"/>
    </location>
</feature>
<sequence length="217" mass="23492">MSSSNVGLVMRAWFRWKALRLPWRKRFLVAPWLTTSLPINQAPTFQATPTGSSASPAAPLPPPLPIFPPTSPRPTTRAGGASSNTRARRTSRTSTSRRSGTSGSGTSARTPPTISEQQGDVLRLARMKVLAAEADARWAAKPSFLDQPEQQPKRAVRDVPEPVATDGGAMAAQGGKETVTEEVKKELEKDDPWKKAATGPSEDWQPAAWSPSNSRKR</sequence>
<dbReference type="EMBL" id="JAQQWM010000001">
    <property type="protein sequence ID" value="KAK8081396.1"/>
    <property type="molecule type" value="Genomic_DNA"/>
</dbReference>
<organism evidence="2 3">
    <name type="scientific">Apiospora saccharicola</name>
    <dbReference type="NCBI Taxonomy" id="335842"/>
    <lineage>
        <taxon>Eukaryota</taxon>
        <taxon>Fungi</taxon>
        <taxon>Dikarya</taxon>
        <taxon>Ascomycota</taxon>
        <taxon>Pezizomycotina</taxon>
        <taxon>Sordariomycetes</taxon>
        <taxon>Xylariomycetidae</taxon>
        <taxon>Amphisphaeriales</taxon>
        <taxon>Apiosporaceae</taxon>
        <taxon>Apiospora</taxon>
    </lineage>
</organism>